<dbReference type="Gene3D" id="3.40.50.180">
    <property type="entry name" value="Methylesterase CheB, C-terminal domain"/>
    <property type="match status" value="1"/>
</dbReference>
<evidence type="ECO:0000256" key="5">
    <source>
        <dbReference type="PROSITE-ProRule" id="PRU00169"/>
    </source>
</evidence>
<dbReference type="HAMAP" id="MF_00099">
    <property type="entry name" value="CheB_chemtxs"/>
    <property type="match status" value="1"/>
</dbReference>
<dbReference type="RefSeq" id="WP_156505984.1">
    <property type="nucleotide sequence ID" value="NZ_CP147407.1"/>
</dbReference>
<evidence type="ECO:0000256" key="2">
    <source>
        <dbReference type="ARBA" id="ARBA00048267"/>
    </source>
</evidence>
<feature type="active site" evidence="3 4">
    <location>
        <position position="306"/>
    </location>
</feature>
<comment type="subcellular location">
    <subcellularLocation>
        <location evidence="3">Cytoplasm</location>
    </subcellularLocation>
</comment>
<organism evidence="8 9">
    <name type="scientific">Metabacillus sediminis</name>
    <dbReference type="NCBI Taxonomy" id="3117746"/>
    <lineage>
        <taxon>Bacteria</taxon>
        <taxon>Bacillati</taxon>
        <taxon>Bacillota</taxon>
        <taxon>Bacilli</taxon>
        <taxon>Bacillales</taxon>
        <taxon>Bacillaceae</taxon>
        <taxon>Metabacillus</taxon>
    </lineage>
</organism>
<feature type="modified residue" description="4-aspartylphosphate" evidence="3 5">
    <location>
        <position position="56"/>
    </location>
</feature>
<evidence type="ECO:0000259" key="7">
    <source>
        <dbReference type="PROSITE" id="PS50122"/>
    </source>
</evidence>
<dbReference type="PROSITE" id="PS50110">
    <property type="entry name" value="RESPONSE_REGULATORY"/>
    <property type="match status" value="1"/>
</dbReference>
<comment type="function">
    <text evidence="3">Involved in chemotaxis. Part of a chemotaxis signal transduction system that modulates chemotaxis in response to various stimuli. Catalyzes the demethylation of specific methylglutamate residues introduced into the chemoreceptors (methyl-accepting chemotaxis proteins or MCP) by CheR. Also mediates the irreversible deamidation of specific glutamine residues to glutamic acid.</text>
</comment>
<dbReference type="Proteomes" id="UP001377337">
    <property type="component" value="Chromosome"/>
</dbReference>
<keyword evidence="3 4" id="KW-0145">Chemotaxis</keyword>
<dbReference type="PANTHER" id="PTHR42872:SF3">
    <property type="entry name" value="PROTEIN-GLUTAMATE METHYLESTERASE_PROTEIN-GLUTAMINE GLUTAMINASE 1"/>
    <property type="match status" value="1"/>
</dbReference>
<dbReference type="InterPro" id="IPR000673">
    <property type="entry name" value="Sig_transdc_resp-reg_Me-estase"/>
</dbReference>
<dbReference type="Pfam" id="PF01339">
    <property type="entry name" value="CheB_methylest"/>
    <property type="match status" value="1"/>
</dbReference>
<evidence type="ECO:0000313" key="8">
    <source>
        <dbReference type="EMBL" id="WXB98783.1"/>
    </source>
</evidence>
<dbReference type="Pfam" id="PF00072">
    <property type="entry name" value="Response_reg"/>
    <property type="match status" value="1"/>
</dbReference>
<gene>
    <name evidence="3" type="primary">cheB</name>
    <name evidence="8" type="ORF">WCV65_10000</name>
</gene>
<dbReference type="CDD" id="cd16432">
    <property type="entry name" value="CheB_Rec"/>
    <property type="match status" value="1"/>
</dbReference>
<evidence type="ECO:0000256" key="1">
    <source>
        <dbReference type="ARBA" id="ARBA00022801"/>
    </source>
</evidence>
<dbReference type="PANTHER" id="PTHR42872">
    <property type="entry name" value="PROTEIN-GLUTAMATE METHYLESTERASE/PROTEIN-GLUTAMINE GLUTAMINASE"/>
    <property type="match status" value="1"/>
</dbReference>
<comment type="catalytic activity">
    <reaction evidence="2 3">
        <text>[protein]-L-glutamate 5-O-methyl ester + H2O = L-glutamyl-[protein] + methanol + H(+)</text>
        <dbReference type="Rhea" id="RHEA:23236"/>
        <dbReference type="Rhea" id="RHEA-COMP:10208"/>
        <dbReference type="Rhea" id="RHEA-COMP:10311"/>
        <dbReference type="ChEBI" id="CHEBI:15377"/>
        <dbReference type="ChEBI" id="CHEBI:15378"/>
        <dbReference type="ChEBI" id="CHEBI:17790"/>
        <dbReference type="ChEBI" id="CHEBI:29973"/>
        <dbReference type="ChEBI" id="CHEBI:82795"/>
        <dbReference type="EC" id="3.1.1.61"/>
    </reaction>
</comment>
<keyword evidence="3" id="KW-0963">Cytoplasm</keyword>
<dbReference type="NCBIfam" id="NF009206">
    <property type="entry name" value="PRK12555.1"/>
    <property type="match status" value="1"/>
</dbReference>
<dbReference type="EMBL" id="CP147407">
    <property type="protein sequence ID" value="WXB98783.1"/>
    <property type="molecule type" value="Genomic_DNA"/>
</dbReference>
<evidence type="ECO:0000313" key="9">
    <source>
        <dbReference type="Proteomes" id="UP001377337"/>
    </source>
</evidence>
<comment type="catalytic activity">
    <reaction evidence="3">
        <text>L-glutaminyl-[protein] + H2O = L-glutamyl-[protein] + NH4(+)</text>
        <dbReference type="Rhea" id="RHEA:16441"/>
        <dbReference type="Rhea" id="RHEA-COMP:10207"/>
        <dbReference type="Rhea" id="RHEA-COMP:10208"/>
        <dbReference type="ChEBI" id="CHEBI:15377"/>
        <dbReference type="ChEBI" id="CHEBI:28938"/>
        <dbReference type="ChEBI" id="CHEBI:29973"/>
        <dbReference type="ChEBI" id="CHEBI:30011"/>
        <dbReference type="EC" id="3.5.1.44"/>
    </reaction>
</comment>
<dbReference type="InterPro" id="IPR008248">
    <property type="entry name" value="CheB-like"/>
</dbReference>
<protein>
    <recommendedName>
        <fullName evidence="3">Protein-glutamate methylesterase/protein-glutamine glutaminase</fullName>
        <ecNumber evidence="3">3.1.1.61</ecNumber>
        <ecNumber evidence="3">3.5.1.44</ecNumber>
    </recommendedName>
</protein>
<dbReference type="Gene3D" id="3.40.50.2300">
    <property type="match status" value="1"/>
</dbReference>
<evidence type="ECO:0000256" key="4">
    <source>
        <dbReference type="PROSITE-ProRule" id="PRU00050"/>
    </source>
</evidence>
<dbReference type="GO" id="GO:0008984">
    <property type="term" value="F:protein-glutamate methylesterase activity"/>
    <property type="evidence" value="ECO:0007669"/>
    <property type="project" value="UniProtKB-EC"/>
</dbReference>
<comment type="domain">
    <text evidence="3">Contains a C-terminal catalytic domain, and an N-terminal region which modulates catalytic activity.</text>
</comment>
<dbReference type="EC" id="3.1.1.61" evidence="3"/>
<evidence type="ECO:0000259" key="6">
    <source>
        <dbReference type="PROSITE" id="PS50110"/>
    </source>
</evidence>
<name>A0ABZ2NLW7_9BACI</name>
<dbReference type="InterPro" id="IPR011006">
    <property type="entry name" value="CheY-like_superfamily"/>
</dbReference>
<evidence type="ECO:0000256" key="3">
    <source>
        <dbReference type="HAMAP-Rule" id="MF_00099"/>
    </source>
</evidence>
<dbReference type="EC" id="3.5.1.44" evidence="3"/>
<comment type="similarity">
    <text evidence="3">Belongs to the CheB family.</text>
</comment>
<feature type="active site" evidence="3 4">
    <location>
        <position position="183"/>
    </location>
</feature>
<dbReference type="SMART" id="SM00448">
    <property type="entry name" value="REC"/>
    <property type="match status" value="1"/>
</dbReference>
<dbReference type="InterPro" id="IPR035909">
    <property type="entry name" value="CheB_C"/>
</dbReference>
<dbReference type="CDD" id="cd17541">
    <property type="entry name" value="REC_CheB-like"/>
    <property type="match status" value="1"/>
</dbReference>
<keyword evidence="9" id="KW-1185">Reference proteome</keyword>
<dbReference type="SUPFAM" id="SSF52172">
    <property type="entry name" value="CheY-like"/>
    <property type="match status" value="1"/>
</dbReference>
<dbReference type="SUPFAM" id="SSF52738">
    <property type="entry name" value="Methylesterase CheB, C-terminal domain"/>
    <property type="match status" value="1"/>
</dbReference>
<reference evidence="8 9" key="1">
    <citation type="submission" date="2024-02" db="EMBL/GenBank/DDBJ databases">
        <title>Seven novel Bacillus-like species.</title>
        <authorList>
            <person name="Liu G."/>
        </authorList>
    </citation>
    <scope>NUCLEOTIDE SEQUENCE [LARGE SCALE GENOMIC DNA]</scope>
    <source>
        <strain evidence="8 9">FJAT-52054</strain>
    </source>
</reference>
<feature type="active site" evidence="3 4">
    <location>
        <position position="210"/>
    </location>
</feature>
<comment type="PTM">
    <text evidence="3">Phosphorylated by CheA. Phosphorylation of the N-terminal regulatory domain activates the methylesterase activity.</text>
</comment>
<dbReference type="InterPro" id="IPR001789">
    <property type="entry name" value="Sig_transdc_resp-reg_receiver"/>
</dbReference>
<keyword evidence="1 3" id="KW-0378">Hydrolase</keyword>
<feature type="domain" description="CheB-type methylesterase" evidence="7">
    <location>
        <begin position="175"/>
        <end position="364"/>
    </location>
</feature>
<dbReference type="PIRSF" id="PIRSF000876">
    <property type="entry name" value="RR_chemtxs_CheB"/>
    <property type="match status" value="1"/>
</dbReference>
<dbReference type="NCBIfam" id="NF001965">
    <property type="entry name" value="PRK00742.1"/>
    <property type="match status" value="1"/>
</dbReference>
<proteinExistence type="inferred from homology"/>
<sequence>MDNMKVLIVDDSAFMRKMISDFLHGFQGIEVIGTAKNGREALNLVEKLSPDVVTMDVEMPVMDGMAALKEIMEKFPRPVIMLSSTTQSGAESTIRALETGAVDFVAKPSGSISLDLHKIRDELREKVLQSKNAKIFVPLDPKKNQNPPLYLEKYSKISTVRDKNPSFDSKFRHYDQIICIGTSTGGPRALQRVLPELPSELNAPVFIVQHMPKGFTASLADRLNKMSKIQVKEAADGEKAENGTAYIAPGGSHLTVIKKGTSLYVKVEETPIRNGHRPSVDVLFESISEIEHHKNIAVIMTGMGSDGTKGLSSLKEKGNTLSIAESEQTSVVFGMPKSAIGAKLIDSIDHVDHIAEKIMHYIQS</sequence>
<feature type="domain" description="Response regulatory" evidence="6">
    <location>
        <begin position="5"/>
        <end position="122"/>
    </location>
</feature>
<keyword evidence="3 5" id="KW-0597">Phosphoprotein</keyword>
<accession>A0ABZ2NLW7</accession>
<dbReference type="PROSITE" id="PS50122">
    <property type="entry name" value="CHEB"/>
    <property type="match status" value="1"/>
</dbReference>